<proteinExistence type="predicted"/>
<dbReference type="Proteomes" id="UP000283817">
    <property type="component" value="Unassembled WGS sequence"/>
</dbReference>
<gene>
    <name evidence="1" type="ORF">EHI47_06320</name>
</gene>
<name>A0A444I8M4_RHILE</name>
<dbReference type="AlphaFoldDB" id="A0A444I8M4"/>
<evidence type="ECO:0000313" key="2">
    <source>
        <dbReference type="Proteomes" id="UP000283817"/>
    </source>
</evidence>
<evidence type="ECO:0000313" key="1">
    <source>
        <dbReference type="EMBL" id="RWX34960.1"/>
    </source>
</evidence>
<organism evidence="1 2">
    <name type="scientific">Rhizobium leguminosarum</name>
    <dbReference type="NCBI Taxonomy" id="384"/>
    <lineage>
        <taxon>Bacteria</taxon>
        <taxon>Pseudomonadati</taxon>
        <taxon>Pseudomonadota</taxon>
        <taxon>Alphaproteobacteria</taxon>
        <taxon>Hyphomicrobiales</taxon>
        <taxon>Rhizobiaceae</taxon>
        <taxon>Rhizobium/Agrobacterium group</taxon>
        <taxon>Rhizobium</taxon>
    </lineage>
</organism>
<protein>
    <submittedName>
        <fullName evidence="1">Uncharacterized protein</fullName>
    </submittedName>
</protein>
<dbReference type="EMBL" id="SBHX01000013">
    <property type="protein sequence ID" value="RWX34960.1"/>
    <property type="molecule type" value="Genomic_DNA"/>
</dbReference>
<comment type="caution">
    <text evidence="1">The sequence shown here is derived from an EMBL/GenBank/DDBJ whole genome shotgun (WGS) entry which is preliminary data.</text>
</comment>
<reference evidence="1 2" key="1">
    <citation type="submission" date="2019-01" db="EMBL/GenBank/DDBJ databases">
        <title>RHIZO-ID as a novel technology for direct rhizobia identification.</title>
        <authorList>
            <person name="De Meyer S.E."/>
        </authorList>
    </citation>
    <scope>NUCLEOTIDE SEQUENCE [LARGE SCALE GENOMIC DNA]</scope>
    <source>
        <strain evidence="1 2">WSM448</strain>
    </source>
</reference>
<accession>A0A444I8M4</accession>
<sequence length="72" mass="8025">MPPHQRRLQARQHSVLPSLRIANRRAAARVGAGQVIERLKANPPPAGNQVRWTINMKKRKDAVATVAAKAIW</sequence>